<dbReference type="Gene3D" id="2.70.70.10">
    <property type="entry name" value="Glucose Permease (Domain IIA)"/>
    <property type="match status" value="1"/>
</dbReference>
<protein>
    <submittedName>
        <fullName evidence="4">Peptidase M23</fullName>
    </submittedName>
</protein>
<feature type="coiled-coil region" evidence="2">
    <location>
        <begin position="158"/>
        <end position="262"/>
    </location>
</feature>
<keyword evidence="1" id="KW-0732">Signal</keyword>
<dbReference type="Pfam" id="PF01551">
    <property type="entry name" value="Peptidase_M23"/>
    <property type="match status" value="1"/>
</dbReference>
<dbReference type="PANTHER" id="PTHR21666:SF289">
    <property type="entry name" value="L-ALA--D-GLU ENDOPEPTIDASE"/>
    <property type="match status" value="1"/>
</dbReference>
<dbReference type="InterPro" id="IPR011055">
    <property type="entry name" value="Dup_hybrid_motif"/>
</dbReference>
<feature type="coiled-coil region" evidence="2">
    <location>
        <begin position="22"/>
        <end position="119"/>
    </location>
</feature>
<proteinExistence type="predicted"/>
<gene>
    <name evidence="4" type="ORF">ENK37_06430</name>
</gene>
<sequence>MKRFVAVALAFALALALGQGSLEELNQALERASQLRQQRVEAARAAEERLKRLGVEVQRQRRELETVARDITRLEHEKRDLETSIEGLKEQIVQAEEEIARIESKLGRLKGRMTRLVEKLYRERAGRYLPLLRAQSLAELLMRASWVQYLGASDVRLVETLTALVRELRAARERLVNLARELTQKKQAREERIAALEAKRKRYQAVLRELKKKQAAEEVRIVELNKAAEELERQMQALAAQLEAEKRRLEEERRRREAAARASGRPGTPVAIPRELVGDLLFPIPGGRIVTPFGQADNTWQVIRADQNYAPVRAAADGQVFATAFYANYGWNVLILHADNLLTRYTNLQEPLVRGGDRVVQGQIIGYLGGSAIIPPNEMWFSVILSQKGRLVSVDPAKYY</sequence>
<dbReference type="AlphaFoldDB" id="A0A7C4V6G6"/>
<dbReference type="CDD" id="cd12797">
    <property type="entry name" value="M23_peptidase"/>
    <property type="match status" value="1"/>
</dbReference>
<evidence type="ECO:0000259" key="3">
    <source>
        <dbReference type="Pfam" id="PF01551"/>
    </source>
</evidence>
<dbReference type="EMBL" id="DRPZ01000173">
    <property type="protein sequence ID" value="HGY09671.1"/>
    <property type="molecule type" value="Genomic_DNA"/>
</dbReference>
<keyword evidence="2" id="KW-0175">Coiled coil</keyword>
<evidence type="ECO:0000256" key="1">
    <source>
        <dbReference type="ARBA" id="ARBA00022729"/>
    </source>
</evidence>
<dbReference type="Gene3D" id="6.10.250.3150">
    <property type="match status" value="1"/>
</dbReference>
<dbReference type="GO" id="GO:0004222">
    <property type="term" value="F:metalloendopeptidase activity"/>
    <property type="evidence" value="ECO:0007669"/>
    <property type="project" value="TreeGrafter"/>
</dbReference>
<dbReference type="InterPro" id="IPR050570">
    <property type="entry name" value="Cell_wall_metabolism_enzyme"/>
</dbReference>
<accession>A0A7C4V6G6</accession>
<organism evidence="4">
    <name type="scientific">Oceanithermus profundus</name>
    <dbReference type="NCBI Taxonomy" id="187137"/>
    <lineage>
        <taxon>Bacteria</taxon>
        <taxon>Thermotogati</taxon>
        <taxon>Deinococcota</taxon>
        <taxon>Deinococci</taxon>
        <taxon>Thermales</taxon>
        <taxon>Thermaceae</taxon>
        <taxon>Oceanithermus</taxon>
    </lineage>
</organism>
<evidence type="ECO:0000256" key="2">
    <source>
        <dbReference type="SAM" id="Coils"/>
    </source>
</evidence>
<comment type="caution">
    <text evidence="4">The sequence shown here is derived from an EMBL/GenBank/DDBJ whole genome shotgun (WGS) entry which is preliminary data.</text>
</comment>
<dbReference type="Proteomes" id="UP000885759">
    <property type="component" value="Unassembled WGS sequence"/>
</dbReference>
<dbReference type="InterPro" id="IPR016047">
    <property type="entry name" value="M23ase_b-sheet_dom"/>
</dbReference>
<dbReference type="SUPFAM" id="SSF51261">
    <property type="entry name" value="Duplicated hybrid motif"/>
    <property type="match status" value="1"/>
</dbReference>
<dbReference type="PANTHER" id="PTHR21666">
    <property type="entry name" value="PEPTIDASE-RELATED"/>
    <property type="match status" value="1"/>
</dbReference>
<name>A0A7C4V6G6_9DEIN</name>
<reference evidence="4" key="1">
    <citation type="journal article" date="2020" name="mSystems">
        <title>Genome- and Community-Level Interaction Insights into Carbon Utilization and Element Cycling Functions of Hydrothermarchaeota in Hydrothermal Sediment.</title>
        <authorList>
            <person name="Zhou Z."/>
            <person name="Liu Y."/>
            <person name="Xu W."/>
            <person name="Pan J."/>
            <person name="Luo Z.H."/>
            <person name="Li M."/>
        </authorList>
    </citation>
    <scope>NUCLEOTIDE SEQUENCE [LARGE SCALE GENOMIC DNA]</scope>
    <source>
        <strain evidence="4">HyVt-570</strain>
    </source>
</reference>
<evidence type="ECO:0000313" key="4">
    <source>
        <dbReference type="EMBL" id="HGY09671.1"/>
    </source>
</evidence>
<feature type="domain" description="M23ase beta-sheet core" evidence="3">
    <location>
        <begin position="308"/>
        <end position="371"/>
    </location>
</feature>